<evidence type="ECO:0000313" key="17">
    <source>
        <dbReference type="EMBL" id="PYD48643.1"/>
    </source>
</evidence>
<dbReference type="InterPro" id="IPR037066">
    <property type="entry name" value="Plug_dom_sf"/>
</dbReference>
<dbReference type="CDD" id="cd01347">
    <property type="entry name" value="ligand_gated_channel"/>
    <property type="match status" value="1"/>
</dbReference>
<evidence type="ECO:0000256" key="7">
    <source>
        <dbReference type="ARBA" id="ARBA00022729"/>
    </source>
</evidence>
<gene>
    <name evidence="17" type="ORF">C3920_03835</name>
</gene>
<keyword evidence="9" id="KW-0406">Ion transport</keyword>
<evidence type="ECO:0000313" key="18">
    <source>
        <dbReference type="Proteomes" id="UP000248116"/>
    </source>
</evidence>
<evidence type="ECO:0000256" key="13">
    <source>
        <dbReference type="ARBA" id="ARBA00023237"/>
    </source>
</evidence>
<dbReference type="InterPro" id="IPR012910">
    <property type="entry name" value="Plug_dom"/>
</dbReference>
<keyword evidence="18" id="KW-1185">Reference proteome</keyword>
<reference evidence="17 18" key="1">
    <citation type="submission" date="2018-02" db="EMBL/GenBank/DDBJ databases">
        <authorList>
            <person name="Skraban J."/>
            <person name="Trcek J."/>
        </authorList>
    </citation>
    <scope>NUCLEOTIDE SEQUENCE [LARGE SCALE GENOMIC DNA]</scope>
    <source>
        <strain evidence="17 18">AV446</strain>
    </source>
</reference>
<organism evidence="17 18">
    <name type="scientific">Novacetimonas pomaceti</name>
    <dbReference type="NCBI Taxonomy" id="2021998"/>
    <lineage>
        <taxon>Bacteria</taxon>
        <taxon>Pseudomonadati</taxon>
        <taxon>Pseudomonadota</taxon>
        <taxon>Alphaproteobacteria</taxon>
        <taxon>Acetobacterales</taxon>
        <taxon>Acetobacteraceae</taxon>
        <taxon>Novacetimonas</taxon>
    </lineage>
</organism>
<evidence type="ECO:0000256" key="9">
    <source>
        <dbReference type="ARBA" id="ARBA00023065"/>
    </source>
</evidence>
<comment type="similarity">
    <text evidence="2 14 15">Belongs to the TonB-dependent receptor family.</text>
</comment>
<keyword evidence="8" id="KW-0408">Iron</keyword>
<dbReference type="NCBIfam" id="TIGR01783">
    <property type="entry name" value="TonB-siderophor"/>
    <property type="match status" value="1"/>
</dbReference>
<dbReference type="InterPro" id="IPR000531">
    <property type="entry name" value="Beta-barrel_TonB"/>
</dbReference>
<evidence type="ECO:0000256" key="5">
    <source>
        <dbReference type="ARBA" id="ARBA00022496"/>
    </source>
</evidence>
<evidence type="ECO:0000259" key="16">
    <source>
        <dbReference type="SMART" id="SM00965"/>
    </source>
</evidence>
<comment type="caution">
    <text evidence="17">The sequence shown here is derived from an EMBL/GenBank/DDBJ whole genome shotgun (WGS) entry which is preliminary data.</text>
</comment>
<name>A0ABX5P9Q8_9PROT</name>
<dbReference type="Gene3D" id="2.40.170.20">
    <property type="entry name" value="TonB-dependent receptor, beta-barrel domain"/>
    <property type="match status" value="1"/>
</dbReference>
<dbReference type="EMBL" id="PRCW01000028">
    <property type="protein sequence ID" value="PYD48643.1"/>
    <property type="molecule type" value="Genomic_DNA"/>
</dbReference>
<dbReference type="PANTHER" id="PTHR32552:SF68">
    <property type="entry name" value="FERRICHROME OUTER MEMBRANE TRANSPORTER_PHAGE RECEPTOR"/>
    <property type="match status" value="1"/>
</dbReference>
<dbReference type="RefSeq" id="WP_110559575.1">
    <property type="nucleotide sequence ID" value="NZ_PRCW01000028.1"/>
</dbReference>
<dbReference type="Pfam" id="PF07660">
    <property type="entry name" value="STN"/>
    <property type="match status" value="1"/>
</dbReference>
<evidence type="ECO:0000256" key="14">
    <source>
        <dbReference type="PROSITE-ProRule" id="PRU01360"/>
    </source>
</evidence>
<keyword evidence="4 14" id="KW-1134">Transmembrane beta strand</keyword>
<dbReference type="Gene3D" id="2.170.130.10">
    <property type="entry name" value="TonB-dependent receptor, plug domain"/>
    <property type="match status" value="1"/>
</dbReference>
<dbReference type="InterPro" id="IPR010105">
    <property type="entry name" value="TonB_sidphr_rcpt"/>
</dbReference>
<keyword evidence="3 14" id="KW-0813">Transport</keyword>
<evidence type="ECO:0000256" key="12">
    <source>
        <dbReference type="ARBA" id="ARBA00023170"/>
    </source>
</evidence>
<sequence length="857" mass="93974">MMERGDAPRRTKNQTRCGVLIRQLMAGSALAWCAMELCPSPASAQRTVAPATAQTVSVNIPAGELNHALLTLSQTAHLQIFYDMAKVKGLHANAVSGTMTTDQALSRILAGTGYSFSRMGNKISLVPASANITLGPVRVGGTVTHQDPTGPGVGYVAENTMTATKTDTPLMEIPNSIYVITKQQMVDQQPQNISEALRYAPGVKADSAGGVGSGAAFNQGGGITQRGFNTTQFVDGLMSSSQAAGETAFVDRVEVMNGPASVMYGQVTPGGMIGMSLKKPTDTPLHQVSLGFGSWGRYEATFDTSDKITKSGNVRYRIAGIGVTQGTQTDHVDYHRVGVLPSITWDIDAKTSLTFLGSYMYTPGTGTSYAVQYPIQGTLVTDGFKRIPRSNFIGFTNWNEDSVKDAMFEYQFKHEFNKYINFSQTFRWEKSDVNLKEALNDGSVSSTDFANQYYYTDAHHTVTENKSMDARFTGKLATGPLHHTWVVGSDFRSFDNNFQSQTEPEDTIINVYHPGESSYTPCYNINSNSGCQNTLTKEQYNYFQEGIYFQDQIKWRGLSVIAGGRQDWVNTTTNAISYDNTSNIKIADGPDHTKQPQSAFTWRAGLVYQFNFGLAPYFSYSTSFVPQSQTDYRGQPFAPLTGNQYEAGLKYKVPNKEIFVTAAAFHILENHYSIKDMEHTGYSTDAGTVKSQGFEVSVNANVTKNLRLIASYSFTDARFAKNNRTAKRINPVTGATYGDAISEQGMSVPYIPRNMASIFANYTIPSSIVKGISINGGIRYTGSSYAGYVESFKSPDYLLFDIGANYDFGAATSVLKGLKAQLAVSNLTNKYYMPSCDNYDCYVGQGRRLYGNLTYNW</sequence>
<proteinExistence type="inferred from homology"/>
<dbReference type="InterPro" id="IPR036942">
    <property type="entry name" value="Beta-barrel_TonB_sf"/>
</dbReference>
<protein>
    <submittedName>
        <fullName evidence="17">TonB-dependent siderophore receptor</fullName>
    </submittedName>
</protein>
<evidence type="ECO:0000256" key="3">
    <source>
        <dbReference type="ARBA" id="ARBA00022448"/>
    </source>
</evidence>
<keyword evidence="12 17" id="KW-0675">Receptor</keyword>
<dbReference type="InterPro" id="IPR039426">
    <property type="entry name" value="TonB-dep_rcpt-like"/>
</dbReference>
<comment type="subcellular location">
    <subcellularLocation>
        <location evidence="1 14">Cell outer membrane</location>
        <topology evidence="1 14">Multi-pass membrane protein</topology>
    </subcellularLocation>
</comment>
<keyword evidence="10 15" id="KW-0798">TonB box</keyword>
<dbReference type="Gene3D" id="3.55.50.30">
    <property type="match status" value="1"/>
</dbReference>
<dbReference type="Pfam" id="PF07715">
    <property type="entry name" value="Plug"/>
    <property type="match status" value="1"/>
</dbReference>
<evidence type="ECO:0000256" key="11">
    <source>
        <dbReference type="ARBA" id="ARBA00023136"/>
    </source>
</evidence>
<dbReference type="PROSITE" id="PS52016">
    <property type="entry name" value="TONB_DEPENDENT_REC_3"/>
    <property type="match status" value="1"/>
</dbReference>
<keyword evidence="11 14" id="KW-0472">Membrane</keyword>
<dbReference type="Proteomes" id="UP000248116">
    <property type="component" value="Unassembled WGS sequence"/>
</dbReference>
<keyword evidence="7" id="KW-0732">Signal</keyword>
<evidence type="ECO:0000256" key="6">
    <source>
        <dbReference type="ARBA" id="ARBA00022692"/>
    </source>
</evidence>
<evidence type="ECO:0000256" key="10">
    <source>
        <dbReference type="ARBA" id="ARBA00023077"/>
    </source>
</evidence>
<dbReference type="SMART" id="SM00965">
    <property type="entry name" value="STN"/>
    <property type="match status" value="1"/>
</dbReference>
<keyword evidence="6 14" id="KW-0812">Transmembrane</keyword>
<keyword evidence="5" id="KW-0410">Iron transport</keyword>
<dbReference type="InterPro" id="IPR011662">
    <property type="entry name" value="Secretin/TonB_short_N"/>
</dbReference>
<dbReference type="SUPFAM" id="SSF56935">
    <property type="entry name" value="Porins"/>
    <property type="match status" value="1"/>
</dbReference>
<dbReference type="Pfam" id="PF00593">
    <property type="entry name" value="TonB_dep_Rec_b-barrel"/>
    <property type="match status" value="1"/>
</dbReference>
<feature type="domain" description="Secretin/TonB short N-terminal" evidence="16">
    <location>
        <begin position="78"/>
        <end position="128"/>
    </location>
</feature>
<evidence type="ECO:0000256" key="1">
    <source>
        <dbReference type="ARBA" id="ARBA00004571"/>
    </source>
</evidence>
<dbReference type="PANTHER" id="PTHR32552">
    <property type="entry name" value="FERRICHROME IRON RECEPTOR-RELATED"/>
    <property type="match status" value="1"/>
</dbReference>
<evidence type="ECO:0000256" key="8">
    <source>
        <dbReference type="ARBA" id="ARBA00023004"/>
    </source>
</evidence>
<accession>A0ABX5P9Q8</accession>
<evidence type="ECO:0000256" key="2">
    <source>
        <dbReference type="ARBA" id="ARBA00009810"/>
    </source>
</evidence>
<evidence type="ECO:0000256" key="4">
    <source>
        <dbReference type="ARBA" id="ARBA00022452"/>
    </source>
</evidence>
<keyword evidence="13 14" id="KW-0998">Cell outer membrane</keyword>
<evidence type="ECO:0000256" key="15">
    <source>
        <dbReference type="RuleBase" id="RU003357"/>
    </source>
</evidence>